<dbReference type="RefSeq" id="WP_345584050.1">
    <property type="nucleotide sequence ID" value="NZ_BAABLV010000041.1"/>
</dbReference>
<evidence type="ECO:0000256" key="2">
    <source>
        <dbReference type="ARBA" id="ARBA00023125"/>
    </source>
</evidence>
<reference evidence="7" key="1">
    <citation type="journal article" date="2019" name="Int. J. Syst. Evol. Microbiol.">
        <title>The Global Catalogue of Microorganisms (GCM) 10K type strain sequencing project: providing services to taxonomists for standard genome sequencing and annotation.</title>
        <authorList>
            <consortium name="The Broad Institute Genomics Platform"/>
            <consortium name="The Broad Institute Genome Sequencing Center for Infectious Disease"/>
            <person name="Wu L."/>
            <person name="Ma J."/>
        </authorList>
    </citation>
    <scope>NUCLEOTIDE SEQUENCE [LARGE SCALE GENOMIC DNA]</scope>
    <source>
        <strain evidence="7">JCM 19125</strain>
    </source>
</reference>
<dbReference type="InterPro" id="IPR009057">
    <property type="entry name" value="Homeodomain-like_sf"/>
</dbReference>
<keyword evidence="2 4" id="KW-0238">DNA-binding</keyword>
<evidence type="ECO:0000313" key="7">
    <source>
        <dbReference type="Proteomes" id="UP001501521"/>
    </source>
</evidence>
<keyword evidence="7" id="KW-1185">Reference proteome</keyword>
<dbReference type="InterPro" id="IPR025996">
    <property type="entry name" value="MT1864/Rv1816-like_C"/>
</dbReference>
<feature type="domain" description="HTH tetR-type" evidence="5">
    <location>
        <begin position="18"/>
        <end position="78"/>
    </location>
</feature>
<dbReference type="Gene3D" id="1.10.357.10">
    <property type="entry name" value="Tetracycline Repressor, domain 2"/>
    <property type="match status" value="1"/>
</dbReference>
<dbReference type="PANTHER" id="PTHR30055">
    <property type="entry name" value="HTH-TYPE TRANSCRIPTIONAL REGULATOR RUTR"/>
    <property type="match status" value="1"/>
</dbReference>
<name>A0ABP9FLG1_9ACTN</name>
<dbReference type="InterPro" id="IPR050109">
    <property type="entry name" value="HTH-type_TetR-like_transc_reg"/>
</dbReference>
<keyword evidence="1" id="KW-0805">Transcription regulation</keyword>
<dbReference type="SUPFAM" id="SSF48498">
    <property type="entry name" value="Tetracyclin repressor-like, C-terminal domain"/>
    <property type="match status" value="1"/>
</dbReference>
<protein>
    <submittedName>
        <fullName evidence="6">TetR/AcrR family transcriptional regulator</fullName>
    </submittedName>
</protein>
<dbReference type="SUPFAM" id="SSF46689">
    <property type="entry name" value="Homeodomain-like"/>
    <property type="match status" value="1"/>
</dbReference>
<evidence type="ECO:0000313" key="6">
    <source>
        <dbReference type="EMBL" id="GAA4907353.1"/>
    </source>
</evidence>
<dbReference type="PROSITE" id="PS50977">
    <property type="entry name" value="HTH_TETR_2"/>
    <property type="match status" value="1"/>
</dbReference>
<dbReference type="InterPro" id="IPR036271">
    <property type="entry name" value="Tet_transcr_reg_TetR-rel_C_sf"/>
</dbReference>
<feature type="DNA-binding region" description="H-T-H motif" evidence="4">
    <location>
        <begin position="41"/>
        <end position="60"/>
    </location>
</feature>
<gene>
    <name evidence="6" type="ORF">GCM10025789_28600</name>
</gene>
<comment type="caution">
    <text evidence="6">The sequence shown here is derived from an EMBL/GenBank/DDBJ whole genome shotgun (WGS) entry which is preliminary data.</text>
</comment>
<organism evidence="6 7">
    <name type="scientific">Tessaracoccus lubricantis</name>
    <dbReference type="NCBI Taxonomy" id="545543"/>
    <lineage>
        <taxon>Bacteria</taxon>
        <taxon>Bacillati</taxon>
        <taxon>Actinomycetota</taxon>
        <taxon>Actinomycetes</taxon>
        <taxon>Propionibacteriales</taxon>
        <taxon>Propionibacteriaceae</taxon>
        <taxon>Tessaracoccus</taxon>
    </lineage>
</organism>
<dbReference type="Proteomes" id="UP001501521">
    <property type="component" value="Unassembled WGS sequence"/>
</dbReference>
<dbReference type="Pfam" id="PF13305">
    <property type="entry name" value="TetR_C_33"/>
    <property type="match status" value="1"/>
</dbReference>
<accession>A0ABP9FLG1</accession>
<evidence type="ECO:0000256" key="4">
    <source>
        <dbReference type="PROSITE-ProRule" id="PRU00335"/>
    </source>
</evidence>
<dbReference type="EMBL" id="BAABLV010000041">
    <property type="protein sequence ID" value="GAA4907353.1"/>
    <property type="molecule type" value="Genomic_DNA"/>
</dbReference>
<proteinExistence type="predicted"/>
<dbReference type="PANTHER" id="PTHR30055:SF243">
    <property type="entry name" value="HTH-TYPE TRANSCRIPTIONAL REGULATOR RV1816"/>
    <property type="match status" value="1"/>
</dbReference>
<evidence type="ECO:0000256" key="3">
    <source>
        <dbReference type="ARBA" id="ARBA00023163"/>
    </source>
</evidence>
<dbReference type="InterPro" id="IPR001647">
    <property type="entry name" value="HTH_TetR"/>
</dbReference>
<evidence type="ECO:0000256" key="1">
    <source>
        <dbReference type="ARBA" id="ARBA00023015"/>
    </source>
</evidence>
<evidence type="ECO:0000259" key="5">
    <source>
        <dbReference type="PROSITE" id="PS50977"/>
    </source>
</evidence>
<keyword evidence="3" id="KW-0804">Transcription</keyword>
<dbReference type="Pfam" id="PF00440">
    <property type="entry name" value="TetR_N"/>
    <property type="match status" value="1"/>
</dbReference>
<sequence>MMSAPTAENPGKRARKRAETERAILDTGRRHLARDGAAGLSLRAVARDLGMVSSAVYRYVASRDELLTLLIVQAYDSLGDAVDAALIPGASAEERFRQIGRAVRAWALDHPEQFALVYGSPVPGYHAPGEQTGGPGTRVTNRLLEAFSDMAPGRSDEDPRAAAALAPIMRMVGQVHPGLGASAMSRGLSAWLLVLGAVRAESFEEFGADAFADPAAWFEVVLDQALELLGR</sequence>